<reference evidence="2 3" key="1">
    <citation type="submission" date="2022-05" db="EMBL/GenBank/DDBJ databases">
        <authorList>
            <consortium name="Genoscope - CEA"/>
            <person name="William W."/>
        </authorList>
    </citation>
    <scope>NUCLEOTIDE SEQUENCE [LARGE SCALE GENOMIC DNA]</scope>
</reference>
<name>A0ABN8NP73_9CNID</name>
<dbReference type="Proteomes" id="UP001159405">
    <property type="component" value="Unassembled WGS sequence"/>
</dbReference>
<dbReference type="PANTHER" id="PTHR24543">
    <property type="entry name" value="MULTICOPPER OXIDASE-RELATED"/>
    <property type="match status" value="1"/>
</dbReference>
<feature type="domain" description="F5/8 type C" evidence="1">
    <location>
        <begin position="313"/>
        <end position="463"/>
    </location>
</feature>
<feature type="domain" description="F5/8 type C" evidence="1">
    <location>
        <begin position="156"/>
        <end position="306"/>
    </location>
</feature>
<dbReference type="InterPro" id="IPR000421">
    <property type="entry name" value="FA58C"/>
</dbReference>
<evidence type="ECO:0000313" key="3">
    <source>
        <dbReference type="Proteomes" id="UP001159405"/>
    </source>
</evidence>
<keyword evidence="3" id="KW-1185">Reference proteome</keyword>
<dbReference type="SUPFAM" id="SSF49785">
    <property type="entry name" value="Galactose-binding domain-like"/>
    <property type="match status" value="3"/>
</dbReference>
<comment type="caution">
    <text evidence="2">The sequence shown here is derived from an EMBL/GenBank/DDBJ whole genome shotgun (WGS) entry which is preliminary data.</text>
</comment>
<accession>A0ABN8NP73</accession>
<evidence type="ECO:0000259" key="1">
    <source>
        <dbReference type="PROSITE" id="PS50022"/>
    </source>
</evidence>
<proteinExistence type="predicted"/>
<dbReference type="PROSITE" id="PS01285">
    <property type="entry name" value="FA58C_1"/>
    <property type="match status" value="3"/>
</dbReference>
<sequence length="469" mass="52611">MIPVGVSDPRIIPDNWMTASSQDAERCRPANGRLNGTRGDGWCTVVDNSTTDWLQVDMGTTIQVCAVATQGDVNGDERTTVFKLSYSSDEKNWTTYKDFNGTDVEFHRKGNSETTDYHILFHEVAARYIRFHPIKQESQNCLRVEVYGAKGTMDRCRMIPLGVSGPSKIPDRNITASSQYSPSYIPAYGRLNGTRGDGWCSSVSNSTFDWLQVDLGKISPLCAVATQGDVNGNEWTVSFRLFFSSDGTIWRTYRNANGSEMEFHRKGGSGIVVQNTLPLIVPTRLIRFQPTKQHAWNCLRVEVYSSIGPVDRCAMIPVGVSDPRIIHDNQMTASSKYDGRCKAAYGRLNDFRGDGWCTGVSDSTTDWLQVDLGTTIQVCAVATQGDVDSDEWTTVFKLSYSSDENNWTTYKDANDTDMEFHRSGGSRIVVQHTLPLIVFTRFIRFHPIKQHKWNCLRVEVYSSKGKTVK</sequence>
<feature type="domain" description="F5/8 type C" evidence="1">
    <location>
        <begin position="1"/>
        <end position="149"/>
    </location>
</feature>
<organism evidence="2 3">
    <name type="scientific">Porites lobata</name>
    <dbReference type="NCBI Taxonomy" id="104759"/>
    <lineage>
        <taxon>Eukaryota</taxon>
        <taxon>Metazoa</taxon>
        <taxon>Cnidaria</taxon>
        <taxon>Anthozoa</taxon>
        <taxon>Hexacorallia</taxon>
        <taxon>Scleractinia</taxon>
        <taxon>Fungiina</taxon>
        <taxon>Poritidae</taxon>
        <taxon>Porites</taxon>
    </lineage>
</organism>
<protein>
    <recommendedName>
        <fullName evidence="1">F5/8 type C domain-containing protein</fullName>
    </recommendedName>
</protein>
<gene>
    <name evidence="2" type="ORF">PLOB_00021525</name>
</gene>
<evidence type="ECO:0000313" key="2">
    <source>
        <dbReference type="EMBL" id="CAH3112862.1"/>
    </source>
</evidence>
<dbReference type="PROSITE" id="PS50022">
    <property type="entry name" value="FA58C_3"/>
    <property type="match status" value="3"/>
</dbReference>
<dbReference type="PANTHER" id="PTHR24543:SF335">
    <property type="entry name" value="EGF-LIKE REPEAT AND DISCOIDIN I-LIKE DOMAIN-CONTAINING PROTEIN 3"/>
    <property type="match status" value="1"/>
</dbReference>
<dbReference type="Gene3D" id="2.60.120.260">
    <property type="entry name" value="Galactose-binding domain-like"/>
    <property type="match status" value="3"/>
</dbReference>
<dbReference type="Pfam" id="PF00754">
    <property type="entry name" value="F5_F8_type_C"/>
    <property type="match status" value="3"/>
</dbReference>
<dbReference type="SMART" id="SM00231">
    <property type="entry name" value="FA58C"/>
    <property type="match status" value="3"/>
</dbReference>
<dbReference type="EMBL" id="CALNXK010000025">
    <property type="protein sequence ID" value="CAH3112862.1"/>
    <property type="molecule type" value="Genomic_DNA"/>
</dbReference>
<dbReference type="InterPro" id="IPR008979">
    <property type="entry name" value="Galactose-bd-like_sf"/>
</dbReference>
<dbReference type="CDD" id="cd00057">
    <property type="entry name" value="FA58C"/>
    <property type="match status" value="3"/>
</dbReference>